<feature type="compositionally biased region" description="Basic and acidic residues" evidence="1">
    <location>
        <begin position="432"/>
        <end position="442"/>
    </location>
</feature>
<evidence type="ECO:0000256" key="2">
    <source>
        <dbReference type="SAM" id="Phobius"/>
    </source>
</evidence>
<sequence length="480" mass="53290">MAPNHAGQYNKVKDGSDIPTVTGLKVRRRGYQAYRRFKKACSRAKRRAKAALLDLTGPMRKSALLAIKEALKASLADDPDMCHVAQVWVRQCVDDLWQDVEREIETVIEDARHGVVTGSKAWKDVETLRSMGEPPPAPSLSWLRAKVLYIILPFDKSIFGTLRDPWYWPIFLISMWPDARCVYYALLILLISVPGPPDEFQLVQFILNLKATQFLGSGIVLAFMGGMQYYMCVEEGMHTCDTSGPGSYTSPALTVFDCVGSALLIWVSFLLLPYSKPAAGLRQHADIDANAVEHEEGDDEAEECSCCENWCACSFSQKDSTRGGRLSGLLQYDLSCFILSSVFLVCICWKHYTTASDKGFFQQFVEHISTWQFQATLYWTRVFYSLLAMPFFVFNLPILSSILTHTVPTGFNPNGKAVTRLLPPIEEEDVEDHASPARDHASPARPSGSASSWAATSWMGSPGGRNPGYEALTSPPAPTA</sequence>
<keyword evidence="2" id="KW-0812">Transmembrane</keyword>
<reference evidence="3" key="1">
    <citation type="submission" date="2021-01" db="EMBL/GenBank/DDBJ databases">
        <authorList>
            <person name="Corre E."/>
            <person name="Pelletier E."/>
            <person name="Niang G."/>
            <person name="Scheremetjew M."/>
            <person name="Finn R."/>
            <person name="Kale V."/>
            <person name="Holt S."/>
            <person name="Cochrane G."/>
            <person name="Meng A."/>
            <person name="Brown T."/>
            <person name="Cohen L."/>
        </authorList>
    </citation>
    <scope>NUCLEOTIDE SEQUENCE</scope>
    <source>
        <strain evidence="3">RCC3387</strain>
    </source>
</reference>
<protein>
    <submittedName>
        <fullName evidence="3">Uncharacterized protein</fullName>
    </submittedName>
</protein>
<feature type="transmembrane region" description="Helical" evidence="2">
    <location>
        <begin position="382"/>
        <end position="403"/>
    </location>
</feature>
<evidence type="ECO:0000256" key="1">
    <source>
        <dbReference type="SAM" id="MobiDB-lite"/>
    </source>
</evidence>
<keyword evidence="2" id="KW-1133">Transmembrane helix</keyword>
<keyword evidence="2" id="KW-0472">Membrane</keyword>
<dbReference type="PANTHER" id="PTHR40849">
    <property type="entry name" value="C2 CALCIUM-DEPENDENT MEMBRANE TARGETING"/>
    <property type="match status" value="1"/>
</dbReference>
<feature type="region of interest" description="Disordered" evidence="1">
    <location>
        <begin position="428"/>
        <end position="480"/>
    </location>
</feature>
<name>A0A7S2LJR3_9DINO</name>
<gene>
    <name evidence="3" type="ORF">BRAN1462_LOCUS40410</name>
</gene>
<feature type="transmembrane region" description="Helical" evidence="2">
    <location>
        <begin position="251"/>
        <end position="272"/>
    </location>
</feature>
<feature type="compositionally biased region" description="Low complexity" evidence="1">
    <location>
        <begin position="443"/>
        <end position="460"/>
    </location>
</feature>
<organism evidence="3">
    <name type="scientific">Zooxanthella nutricula</name>
    <dbReference type="NCBI Taxonomy" id="1333877"/>
    <lineage>
        <taxon>Eukaryota</taxon>
        <taxon>Sar</taxon>
        <taxon>Alveolata</taxon>
        <taxon>Dinophyceae</taxon>
        <taxon>Peridiniales</taxon>
        <taxon>Peridiniales incertae sedis</taxon>
        <taxon>Zooxanthella</taxon>
    </lineage>
</organism>
<feature type="transmembrane region" description="Helical" evidence="2">
    <location>
        <begin position="214"/>
        <end position="231"/>
    </location>
</feature>
<dbReference type="EMBL" id="HBGW01063375">
    <property type="protein sequence ID" value="CAD9608497.1"/>
    <property type="molecule type" value="Transcribed_RNA"/>
</dbReference>
<dbReference type="AlphaFoldDB" id="A0A7S2LJR3"/>
<dbReference type="PANTHER" id="PTHR40849:SF2">
    <property type="entry name" value="RGS DOMAIN-CONTAINING PROTEIN"/>
    <property type="match status" value="1"/>
</dbReference>
<evidence type="ECO:0000313" key="3">
    <source>
        <dbReference type="EMBL" id="CAD9608497.1"/>
    </source>
</evidence>
<proteinExistence type="predicted"/>
<accession>A0A7S2LJR3</accession>